<evidence type="ECO:0000313" key="2">
    <source>
        <dbReference type="Proteomes" id="UP000228934"/>
    </source>
</evidence>
<sequence length="42" mass="4843">MLSLLICTLPVLFPWLQLPLVWLLPFCGKKKRKRAHILSAVV</sequence>
<dbReference type="Proteomes" id="UP000228934">
    <property type="component" value="Unassembled WGS sequence"/>
</dbReference>
<proteinExistence type="predicted"/>
<dbReference type="EMBL" id="KV925904">
    <property type="protein sequence ID" value="PIO37154.1"/>
    <property type="molecule type" value="Genomic_DNA"/>
</dbReference>
<gene>
    <name evidence="1" type="ORF">AB205_0053940</name>
</gene>
<protein>
    <submittedName>
        <fullName evidence="1">Uncharacterized protein</fullName>
    </submittedName>
</protein>
<reference evidence="2" key="1">
    <citation type="journal article" date="2017" name="Nat. Commun.">
        <title>The North American bullfrog draft genome provides insight into hormonal regulation of long noncoding RNA.</title>
        <authorList>
            <person name="Hammond S.A."/>
            <person name="Warren R.L."/>
            <person name="Vandervalk B.P."/>
            <person name="Kucuk E."/>
            <person name="Khan H."/>
            <person name="Gibb E.A."/>
            <person name="Pandoh P."/>
            <person name="Kirk H."/>
            <person name="Zhao Y."/>
            <person name="Jones M."/>
            <person name="Mungall A.J."/>
            <person name="Coope R."/>
            <person name="Pleasance S."/>
            <person name="Moore R.A."/>
            <person name="Holt R.A."/>
            <person name="Round J.M."/>
            <person name="Ohora S."/>
            <person name="Walle B.V."/>
            <person name="Veldhoen N."/>
            <person name="Helbing C.C."/>
            <person name="Birol I."/>
        </authorList>
    </citation>
    <scope>NUCLEOTIDE SEQUENCE [LARGE SCALE GENOMIC DNA]</scope>
</reference>
<keyword evidence="2" id="KW-1185">Reference proteome</keyword>
<evidence type="ECO:0000313" key="1">
    <source>
        <dbReference type="EMBL" id="PIO37154.1"/>
    </source>
</evidence>
<name>A0A2G9SAP3_AQUCT</name>
<accession>A0A2G9SAP3</accession>
<dbReference type="AlphaFoldDB" id="A0A2G9SAP3"/>
<organism evidence="1 2">
    <name type="scientific">Aquarana catesbeiana</name>
    <name type="common">American bullfrog</name>
    <name type="synonym">Rana catesbeiana</name>
    <dbReference type="NCBI Taxonomy" id="8400"/>
    <lineage>
        <taxon>Eukaryota</taxon>
        <taxon>Metazoa</taxon>
        <taxon>Chordata</taxon>
        <taxon>Craniata</taxon>
        <taxon>Vertebrata</taxon>
        <taxon>Euteleostomi</taxon>
        <taxon>Amphibia</taxon>
        <taxon>Batrachia</taxon>
        <taxon>Anura</taxon>
        <taxon>Neobatrachia</taxon>
        <taxon>Ranoidea</taxon>
        <taxon>Ranidae</taxon>
        <taxon>Aquarana</taxon>
    </lineage>
</organism>